<dbReference type="InterPro" id="IPR023940">
    <property type="entry name" value="DHDPR_bac"/>
</dbReference>
<dbReference type="PROSITE" id="PS01298">
    <property type="entry name" value="DAPB"/>
    <property type="match status" value="1"/>
</dbReference>
<dbReference type="EMBL" id="SUMG01000001">
    <property type="protein sequence ID" value="NBG87035.1"/>
    <property type="molecule type" value="Genomic_DNA"/>
</dbReference>
<dbReference type="GO" id="GO:0009089">
    <property type="term" value="P:lysine biosynthetic process via diaminopimelate"/>
    <property type="evidence" value="ECO:0007669"/>
    <property type="project" value="UniProtKB-UniRule"/>
</dbReference>
<dbReference type="Proteomes" id="UP000449710">
    <property type="component" value="Unassembled WGS sequence"/>
</dbReference>
<dbReference type="SUPFAM" id="SSF55347">
    <property type="entry name" value="Glyceraldehyde-3-phosphate dehydrogenase-like, C-terminal domain"/>
    <property type="match status" value="1"/>
</dbReference>
<evidence type="ECO:0000256" key="5">
    <source>
        <dbReference type="ARBA" id="ARBA00022915"/>
    </source>
</evidence>
<feature type="domain" description="Dihydrodipicolinate reductase N-terminal" evidence="14">
    <location>
        <begin position="1"/>
        <end position="100"/>
    </location>
</feature>
<dbReference type="PIRSF" id="PIRSF000161">
    <property type="entry name" value="DHPR"/>
    <property type="match status" value="1"/>
</dbReference>
<comment type="pathway">
    <text evidence="9 13">Amino-acid biosynthesis; L-lysine biosynthesis via DAP pathway; (S)-tetrahydrodipicolinate from L-aspartate: step 4/4.</text>
</comment>
<comment type="subcellular location">
    <subcellularLocation>
        <location evidence="13">Cytoplasm</location>
    </subcellularLocation>
</comment>
<comment type="caution">
    <text evidence="16">The sequence shown here is derived from an EMBL/GenBank/DDBJ whole genome shotgun (WGS) entry which is preliminary data.</text>
</comment>
<evidence type="ECO:0000313" key="16">
    <source>
        <dbReference type="EMBL" id="NBG87035.1"/>
    </source>
</evidence>
<comment type="catalytic activity">
    <reaction evidence="11 13">
        <text>(S)-2,3,4,5-tetrahydrodipicolinate + NADP(+) + H2O = (2S,4S)-4-hydroxy-2,3,4,5-tetrahydrodipicolinate + NADPH + H(+)</text>
        <dbReference type="Rhea" id="RHEA:35331"/>
        <dbReference type="ChEBI" id="CHEBI:15377"/>
        <dbReference type="ChEBI" id="CHEBI:15378"/>
        <dbReference type="ChEBI" id="CHEBI:16845"/>
        <dbReference type="ChEBI" id="CHEBI:57783"/>
        <dbReference type="ChEBI" id="CHEBI:58349"/>
        <dbReference type="ChEBI" id="CHEBI:67139"/>
        <dbReference type="EC" id="1.17.1.8"/>
    </reaction>
</comment>
<comment type="function">
    <text evidence="13">Catalyzes the conversion of 4-hydroxy-tetrahydrodipicolinate (HTPA) to tetrahydrodipicolinate.</text>
</comment>
<dbReference type="InterPro" id="IPR022663">
    <property type="entry name" value="DapB_C"/>
</dbReference>
<dbReference type="CDD" id="cd02274">
    <property type="entry name" value="DHDPR_N"/>
    <property type="match status" value="1"/>
</dbReference>
<evidence type="ECO:0000256" key="9">
    <source>
        <dbReference type="ARBA" id="ARBA00037922"/>
    </source>
</evidence>
<dbReference type="InterPro" id="IPR036291">
    <property type="entry name" value="NAD(P)-bd_dom_sf"/>
</dbReference>
<keyword evidence="7 13" id="KW-0520">NAD</keyword>
<dbReference type="AlphaFoldDB" id="A0AA43XJH9"/>
<dbReference type="SUPFAM" id="SSF51735">
    <property type="entry name" value="NAD(P)-binding Rossmann-fold domains"/>
    <property type="match status" value="1"/>
</dbReference>
<evidence type="ECO:0000256" key="4">
    <source>
        <dbReference type="ARBA" id="ARBA00022857"/>
    </source>
</evidence>
<evidence type="ECO:0000256" key="12">
    <source>
        <dbReference type="ARBA" id="ARBA00049396"/>
    </source>
</evidence>
<keyword evidence="3 13" id="KW-0028">Amino-acid biosynthesis</keyword>
<dbReference type="Pfam" id="PF01113">
    <property type="entry name" value="DapB_N"/>
    <property type="match status" value="1"/>
</dbReference>
<evidence type="ECO:0000256" key="6">
    <source>
        <dbReference type="ARBA" id="ARBA00023002"/>
    </source>
</evidence>
<name>A0AA43XJH9_9CLOT</name>
<dbReference type="Gene3D" id="3.40.50.720">
    <property type="entry name" value="NAD(P)-binding Rossmann-like Domain"/>
    <property type="match status" value="1"/>
</dbReference>
<proteinExistence type="inferred from homology"/>
<evidence type="ECO:0000313" key="17">
    <source>
        <dbReference type="Proteomes" id="UP000449710"/>
    </source>
</evidence>
<dbReference type="GO" id="GO:0016726">
    <property type="term" value="F:oxidoreductase activity, acting on CH or CH2 groups, NAD or NADP as acceptor"/>
    <property type="evidence" value="ECO:0007669"/>
    <property type="project" value="UniProtKB-UniRule"/>
</dbReference>
<organism evidence="16 17">
    <name type="scientific">Isachenkonia alkalipeptolytica</name>
    <dbReference type="NCBI Taxonomy" id="2565777"/>
    <lineage>
        <taxon>Bacteria</taxon>
        <taxon>Bacillati</taxon>
        <taxon>Bacillota</taxon>
        <taxon>Clostridia</taxon>
        <taxon>Eubacteriales</taxon>
        <taxon>Clostridiaceae</taxon>
        <taxon>Isachenkonia</taxon>
    </lineage>
</organism>
<feature type="binding site" evidence="13">
    <location>
        <position position="35"/>
    </location>
    <ligand>
        <name>NADP(+)</name>
        <dbReference type="ChEBI" id="CHEBI:58349"/>
    </ligand>
</feature>
<comment type="catalytic activity">
    <reaction evidence="12 13">
        <text>(S)-2,3,4,5-tetrahydrodipicolinate + NAD(+) + H2O = (2S,4S)-4-hydroxy-2,3,4,5-tetrahydrodipicolinate + NADH + H(+)</text>
        <dbReference type="Rhea" id="RHEA:35323"/>
        <dbReference type="ChEBI" id="CHEBI:15377"/>
        <dbReference type="ChEBI" id="CHEBI:15378"/>
        <dbReference type="ChEBI" id="CHEBI:16845"/>
        <dbReference type="ChEBI" id="CHEBI:57540"/>
        <dbReference type="ChEBI" id="CHEBI:57945"/>
        <dbReference type="ChEBI" id="CHEBI:67139"/>
        <dbReference type="EC" id="1.17.1.8"/>
    </reaction>
</comment>
<evidence type="ECO:0000256" key="1">
    <source>
        <dbReference type="ARBA" id="ARBA00006642"/>
    </source>
</evidence>
<evidence type="ECO:0000259" key="15">
    <source>
        <dbReference type="Pfam" id="PF05173"/>
    </source>
</evidence>
<dbReference type="HAMAP" id="MF_00102">
    <property type="entry name" value="DapB"/>
    <property type="match status" value="1"/>
</dbReference>
<dbReference type="PANTHER" id="PTHR20836">
    <property type="entry name" value="DIHYDRODIPICOLINATE REDUCTASE"/>
    <property type="match status" value="1"/>
</dbReference>
<feature type="binding site" evidence="13">
    <location>
        <begin position="7"/>
        <end position="12"/>
    </location>
    <ligand>
        <name>NAD(+)</name>
        <dbReference type="ChEBI" id="CHEBI:57540"/>
    </ligand>
</feature>
<keyword evidence="5 13" id="KW-0220">Diaminopimelate biosynthesis</keyword>
<dbReference type="GO" id="GO:0051287">
    <property type="term" value="F:NAD binding"/>
    <property type="evidence" value="ECO:0007669"/>
    <property type="project" value="UniProtKB-UniRule"/>
</dbReference>
<dbReference type="PANTHER" id="PTHR20836:SF0">
    <property type="entry name" value="4-HYDROXY-TETRAHYDRODIPICOLINATE REDUCTASE 1, CHLOROPLASTIC-RELATED"/>
    <property type="match status" value="1"/>
</dbReference>
<evidence type="ECO:0000256" key="11">
    <source>
        <dbReference type="ARBA" id="ARBA00049080"/>
    </source>
</evidence>
<feature type="active site" description="Proton donor" evidence="13">
    <location>
        <position position="135"/>
    </location>
</feature>
<evidence type="ECO:0000256" key="13">
    <source>
        <dbReference type="HAMAP-Rule" id="MF_00102"/>
    </source>
</evidence>
<feature type="binding site" evidence="13">
    <location>
        <position position="132"/>
    </location>
    <ligand>
        <name>(S)-2,3,4,5-tetrahydrodipicolinate</name>
        <dbReference type="ChEBI" id="CHEBI:16845"/>
    </ligand>
</feature>
<dbReference type="GO" id="GO:0005829">
    <property type="term" value="C:cytosol"/>
    <property type="evidence" value="ECO:0007669"/>
    <property type="project" value="TreeGrafter"/>
</dbReference>
<dbReference type="Pfam" id="PF05173">
    <property type="entry name" value="DapB_C"/>
    <property type="match status" value="1"/>
</dbReference>
<evidence type="ECO:0000256" key="7">
    <source>
        <dbReference type="ARBA" id="ARBA00023027"/>
    </source>
</evidence>
<comment type="caution">
    <text evidence="13">Lacks conserved residue(s) required for the propagation of feature annotation.</text>
</comment>
<comment type="caution">
    <text evidence="13">Was originally thought to be a dihydrodipicolinate reductase (DHDPR), catalyzing the conversion of dihydrodipicolinate to tetrahydrodipicolinate. However, it was shown in E.coli that the substrate of the enzymatic reaction is not dihydrodipicolinate (DHDP) but in fact (2S,4S)-4-hydroxy-2,3,4,5-tetrahydrodipicolinic acid (HTPA), the product released by the DapA-catalyzed reaction.</text>
</comment>
<dbReference type="InterPro" id="IPR000846">
    <property type="entry name" value="DapB_N"/>
</dbReference>
<dbReference type="GO" id="GO:0008839">
    <property type="term" value="F:4-hydroxy-tetrahydrodipicolinate reductase"/>
    <property type="evidence" value="ECO:0007669"/>
    <property type="project" value="UniProtKB-UniRule"/>
</dbReference>
<evidence type="ECO:0000256" key="3">
    <source>
        <dbReference type="ARBA" id="ARBA00022605"/>
    </source>
</evidence>
<accession>A0AA43XJH9</accession>
<keyword evidence="6 13" id="KW-0560">Oxidoreductase</keyword>
<dbReference type="EC" id="1.17.1.8" evidence="10 13"/>
<keyword evidence="4 13" id="KW-0521">NADP</keyword>
<gene>
    <name evidence="13" type="primary">dapB</name>
    <name evidence="16" type="ORF">ISALK_00835</name>
</gene>
<sequence>MKLLIWGISGTMGRNMEALAEQEEYWTAIQGVDSKTDLDKLDEDMDVIIDFSHPSSLEKLLGFALKTKTPVVVATTGFSEKQQQEIDLASKKIPVLQASNTSIGMNLLFSLVKQSAKALGSSVDIEIVETHHRRKKDAPSGSAKTLVHSLEEGLGEKRKITYGREGECPRETGEIGVHALRGGDIKGVHHVHFIDDMEQITLSHEAMDRKVFAGGALKAGKFLINKGPGRYGMEDVLNQREE</sequence>
<reference evidence="16 17" key="1">
    <citation type="submission" date="2019-04" db="EMBL/GenBank/DDBJ databases">
        <title>Isachenkonia alkalipeptolytica gen. nov. sp. nov. a new anaerobic, alkiliphilic organothrophic bacterium capable to reduce synthesized ferrihydrite isolated from a soda lake.</title>
        <authorList>
            <person name="Toshchakov S.V."/>
            <person name="Zavarzina D.G."/>
            <person name="Zhilina T.N."/>
            <person name="Kostrikina N.A."/>
            <person name="Kublanov I.V."/>
        </authorList>
    </citation>
    <scope>NUCLEOTIDE SEQUENCE [LARGE SCALE GENOMIC DNA]</scope>
    <source>
        <strain evidence="16 17">Z-1701</strain>
    </source>
</reference>
<feature type="binding site" evidence="13">
    <location>
        <begin position="141"/>
        <end position="142"/>
    </location>
    <ligand>
        <name>(S)-2,3,4,5-tetrahydrodipicolinate</name>
        <dbReference type="ChEBI" id="CHEBI:16845"/>
    </ligand>
</feature>
<comment type="similarity">
    <text evidence="1 13">Belongs to the DapB family.</text>
</comment>
<evidence type="ECO:0000256" key="10">
    <source>
        <dbReference type="ARBA" id="ARBA00038983"/>
    </source>
</evidence>
<dbReference type="Gene3D" id="3.30.360.10">
    <property type="entry name" value="Dihydrodipicolinate Reductase, domain 2"/>
    <property type="match status" value="1"/>
</dbReference>
<feature type="active site" description="Proton donor/acceptor" evidence="13">
    <location>
        <position position="131"/>
    </location>
</feature>
<evidence type="ECO:0000256" key="2">
    <source>
        <dbReference type="ARBA" id="ARBA00022490"/>
    </source>
</evidence>
<evidence type="ECO:0000259" key="14">
    <source>
        <dbReference type="Pfam" id="PF01113"/>
    </source>
</evidence>
<dbReference type="GO" id="GO:0050661">
    <property type="term" value="F:NADP binding"/>
    <property type="evidence" value="ECO:0007669"/>
    <property type="project" value="UniProtKB-UniRule"/>
</dbReference>
<dbReference type="RefSeq" id="WP_160718340.1">
    <property type="nucleotide sequence ID" value="NZ_SUMG01000001.1"/>
</dbReference>
<feature type="domain" description="Dihydrodipicolinate reductase C-terminal" evidence="15">
    <location>
        <begin position="104"/>
        <end position="237"/>
    </location>
</feature>
<dbReference type="InterPro" id="IPR022664">
    <property type="entry name" value="DapB_N_CS"/>
</dbReference>
<protein>
    <recommendedName>
        <fullName evidence="10 13">4-hydroxy-tetrahydrodipicolinate reductase</fullName>
        <shortName evidence="13">HTPA reductase</shortName>
        <ecNumber evidence="10 13">1.17.1.8</ecNumber>
    </recommendedName>
</protein>
<keyword evidence="2 13" id="KW-0963">Cytoplasm</keyword>
<dbReference type="GO" id="GO:0019877">
    <property type="term" value="P:diaminopimelate biosynthetic process"/>
    <property type="evidence" value="ECO:0007669"/>
    <property type="project" value="UniProtKB-UniRule"/>
</dbReference>
<keyword evidence="8 13" id="KW-0457">Lysine biosynthesis</keyword>
<comment type="subunit">
    <text evidence="13">Homotetramer.</text>
</comment>
<dbReference type="NCBIfam" id="TIGR00036">
    <property type="entry name" value="dapB"/>
    <property type="match status" value="1"/>
</dbReference>
<evidence type="ECO:0000256" key="8">
    <source>
        <dbReference type="ARBA" id="ARBA00023154"/>
    </source>
</evidence>
<feature type="binding site" evidence="13">
    <location>
        <begin position="74"/>
        <end position="76"/>
    </location>
    <ligand>
        <name>NAD(+)</name>
        <dbReference type="ChEBI" id="CHEBI:57540"/>
    </ligand>
</feature>
<feature type="binding site" evidence="13">
    <location>
        <begin position="98"/>
        <end position="101"/>
    </location>
    <ligand>
        <name>NAD(+)</name>
        <dbReference type="ChEBI" id="CHEBI:57540"/>
    </ligand>
</feature>
<keyword evidence="17" id="KW-1185">Reference proteome</keyword>